<proteinExistence type="predicted"/>
<sequence length="362" mass="41192">MDSIKQNVRANLNMDYSVSLEIHLHTQEKELKSPNSVSSMIDVTSDEVAICNNDGENAKLANISTTKDSSSSAAGNDSSGFKWLGPESHSKKREELQILLAKGIYIHVIRRRGDRIKVRYQHLQDPETPRANLEEWLLVTRTANPDPLCIRLSGRTRIRPHNMSERENPSTIGVGTVIDGWLYDGWWEGILLKLVAMSTEFFPLSEFAGEKKMVLFHRDQLRHSLEWIDSKWKAFAHREDLRISHYCTRSSYKRRSNEANGRPSNKQRVKLYYMTLRMNIDCNGCYHKIRRALLQMQELESHLIDRKHGRVSVFGAFSPQDVAIKIRKRTNRRVEILEVREAAPPPPPAGDEGGGGGGGHAA</sequence>
<evidence type="ECO:0000313" key="3">
    <source>
        <dbReference type="Proteomes" id="UP000000763"/>
    </source>
</evidence>
<dbReference type="EMBL" id="AP008215">
    <property type="protein sequence ID" value="BAF25055.1"/>
    <property type="molecule type" value="Genomic_DNA"/>
</dbReference>
<dbReference type="GO" id="GO:0046872">
    <property type="term" value="F:metal ion binding"/>
    <property type="evidence" value="ECO:0007669"/>
    <property type="project" value="InterPro"/>
</dbReference>
<reference evidence="2 3" key="1">
    <citation type="journal article" date="2005" name="Nature">
        <title>The map-based sequence of the rice genome.</title>
        <authorList>
            <consortium name="International rice genome sequencing project (IRGSP)"/>
            <person name="Matsumoto T."/>
            <person name="Wu J."/>
            <person name="Kanamori H."/>
            <person name="Katayose Y."/>
            <person name="Fujisawa M."/>
            <person name="Namiki N."/>
            <person name="Mizuno H."/>
            <person name="Yamamoto K."/>
            <person name="Antonio B.A."/>
            <person name="Baba T."/>
            <person name="Sakata K."/>
            <person name="Nagamura Y."/>
            <person name="Aoki H."/>
            <person name="Arikawa K."/>
            <person name="Arita K."/>
            <person name="Bito T."/>
            <person name="Chiden Y."/>
            <person name="Fujitsuka N."/>
            <person name="Fukunaka R."/>
            <person name="Hamada M."/>
            <person name="Harada C."/>
            <person name="Hayashi A."/>
            <person name="Hijishita S."/>
            <person name="Honda M."/>
            <person name="Hosokawa S."/>
            <person name="Ichikawa Y."/>
            <person name="Idonuma A."/>
            <person name="Iijima M."/>
            <person name="Ikeda M."/>
            <person name="Ikeno M."/>
            <person name="Ito K."/>
            <person name="Ito S."/>
            <person name="Ito T."/>
            <person name="Ito Y."/>
            <person name="Ito Y."/>
            <person name="Iwabuchi A."/>
            <person name="Kamiya K."/>
            <person name="Karasawa W."/>
            <person name="Kurita K."/>
            <person name="Katagiri S."/>
            <person name="Kikuta A."/>
            <person name="Kobayashi H."/>
            <person name="Kobayashi N."/>
            <person name="Machita K."/>
            <person name="Maehara T."/>
            <person name="Masukawa M."/>
            <person name="Mizubayashi T."/>
            <person name="Mukai Y."/>
            <person name="Nagasaki H."/>
            <person name="Nagata Y."/>
            <person name="Naito S."/>
            <person name="Nakashima M."/>
            <person name="Nakama Y."/>
            <person name="Nakamichi Y."/>
            <person name="Nakamura M."/>
            <person name="Meguro A."/>
            <person name="Negishi M."/>
            <person name="Ohta I."/>
            <person name="Ohta T."/>
            <person name="Okamoto M."/>
            <person name="Ono N."/>
            <person name="Saji S."/>
            <person name="Sakaguchi M."/>
            <person name="Sakai K."/>
            <person name="Shibata M."/>
            <person name="Shimokawa T."/>
            <person name="Song J."/>
            <person name="Takazaki Y."/>
            <person name="Terasawa K."/>
            <person name="Tsugane M."/>
            <person name="Tsuji K."/>
            <person name="Ueda S."/>
            <person name="Waki K."/>
            <person name="Yamagata H."/>
            <person name="Yamamoto M."/>
            <person name="Yamamoto S."/>
            <person name="Yamane H."/>
            <person name="Yoshiki S."/>
            <person name="Yoshihara R."/>
            <person name="Yukawa K."/>
            <person name="Zhong H."/>
            <person name="Yano M."/>
            <person name="Yuan Q."/>
            <person name="Ouyang S."/>
            <person name="Liu J."/>
            <person name="Jones K.M."/>
            <person name="Gansberger K."/>
            <person name="Moffat K."/>
            <person name="Hill J."/>
            <person name="Bera J."/>
            <person name="Fadrosh D."/>
            <person name="Jin S."/>
            <person name="Johri S."/>
            <person name="Kim M."/>
            <person name="Overton L."/>
            <person name="Reardon M."/>
            <person name="Tsitrin T."/>
            <person name="Vuong H."/>
            <person name="Weaver B."/>
            <person name="Ciecko A."/>
            <person name="Tallon L."/>
            <person name="Jackson J."/>
            <person name="Pai G."/>
            <person name="Aken S.V."/>
            <person name="Utterback T."/>
            <person name="Reidmuller S."/>
            <person name="Feldblyum T."/>
            <person name="Hsiao J."/>
            <person name="Zismann V."/>
            <person name="Iobst S."/>
            <person name="de Vazeille A.R."/>
            <person name="Buell C.R."/>
            <person name="Ying K."/>
            <person name="Li Y."/>
            <person name="Lu T."/>
            <person name="Huang Y."/>
            <person name="Zhao Q."/>
            <person name="Feng Q."/>
            <person name="Zhang L."/>
            <person name="Zhu J."/>
            <person name="Weng Q."/>
            <person name="Mu J."/>
            <person name="Lu Y."/>
            <person name="Fan D."/>
            <person name="Liu Y."/>
            <person name="Guan J."/>
            <person name="Zhang Y."/>
            <person name="Yu S."/>
            <person name="Liu X."/>
            <person name="Zhang Y."/>
            <person name="Hong G."/>
            <person name="Han B."/>
            <person name="Choisne N."/>
            <person name="Demange N."/>
            <person name="Orjeda G."/>
            <person name="Samain S."/>
            <person name="Cattolico L."/>
            <person name="Pelletier E."/>
            <person name="Couloux A."/>
            <person name="Segurens B."/>
            <person name="Wincker P."/>
            <person name="D'Hont A."/>
            <person name="Scarpelli C."/>
            <person name="Weissenbach J."/>
            <person name="Salanoubat M."/>
            <person name="Quetier F."/>
            <person name="Yu Y."/>
            <person name="Kim H.R."/>
            <person name="Rambo T."/>
            <person name="Currie J."/>
            <person name="Collura K."/>
            <person name="Luo M."/>
            <person name="Yang T."/>
            <person name="Ammiraju J.S.S."/>
            <person name="Engler F."/>
            <person name="Soderlund C."/>
            <person name="Wing R.A."/>
            <person name="Palmer L.E."/>
            <person name="de la Bastide M."/>
            <person name="Spiegel L."/>
            <person name="Nascimento L."/>
            <person name="Zutavern T."/>
            <person name="O'Shaughnessy A."/>
            <person name="Dike S."/>
            <person name="Dedhia N."/>
            <person name="Preston R."/>
            <person name="Balija V."/>
            <person name="McCombie W.R."/>
            <person name="Chow T."/>
            <person name="Chen H."/>
            <person name="Chung M."/>
            <person name="Chen C."/>
            <person name="Shaw J."/>
            <person name="Wu H."/>
            <person name="Hsiao K."/>
            <person name="Chao Y."/>
            <person name="Chu M."/>
            <person name="Cheng C."/>
            <person name="Hour A."/>
            <person name="Lee P."/>
            <person name="Lin S."/>
            <person name="Lin Y."/>
            <person name="Liou J."/>
            <person name="Liu S."/>
            <person name="Hsing Y."/>
            <person name="Raghuvanshi S."/>
            <person name="Mohanty A."/>
            <person name="Bharti A.K."/>
            <person name="Gaur A."/>
            <person name="Gupta V."/>
            <person name="Kumar D."/>
            <person name="Ravi V."/>
            <person name="Vij S."/>
            <person name="Kapur A."/>
            <person name="Khurana P."/>
            <person name="Khurana P."/>
            <person name="Khurana J.P."/>
            <person name="Tyagi A.K."/>
            <person name="Gaikwad K."/>
            <person name="Singh A."/>
            <person name="Dalal V."/>
            <person name="Srivastava S."/>
            <person name="Dixit A."/>
            <person name="Pal A.K."/>
            <person name="Ghazi I.A."/>
            <person name="Yadav M."/>
            <person name="Pandit A."/>
            <person name="Bhargava A."/>
            <person name="Sureshbabu K."/>
            <person name="Batra K."/>
            <person name="Sharma T.R."/>
            <person name="Mohapatra T."/>
            <person name="Singh N.K."/>
            <person name="Messing J."/>
            <person name="Nelson A.B."/>
            <person name="Fuks G."/>
            <person name="Kavchok S."/>
            <person name="Keizer G."/>
            <person name="Linton E."/>
            <person name="Llaca V."/>
            <person name="Song R."/>
            <person name="Tanyolac B."/>
            <person name="Young S."/>
            <person name="Ho-Il K."/>
            <person name="Hahn J.H."/>
            <person name="Sangsakoo G."/>
            <person name="Vanavichit A."/>
            <person name="de Mattos Luiz.A.T."/>
            <person name="Zimmer P.D."/>
            <person name="Malone G."/>
            <person name="Dellagostin O."/>
            <person name="de Oliveira A.C."/>
            <person name="Bevan M."/>
            <person name="Bancroft I."/>
            <person name="Minx P."/>
            <person name="Cordum H."/>
            <person name="Wilson R."/>
            <person name="Cheng Z."/>
            <person name="Jin W."/>
            <person name="Jiang J."/>
            <person name="Leong S.A."/>
            <person name="Iwama H."/>
            <person name="Gojobori T."/>
            <person name="Itoh T."/>
            <person name="Niimura Y."/>
            <person name="Fujii Y."/>
            <person name="Habara T."/>
            <person name="Sakai H."/>
            <person name="Sato Y."/>
            <person name="Wilson G."/>
            <person name="Kumar K."/>
            <person name="McCouch S."/>
            <person name="Juretic N."/>
            <person name="Hoen D."/>
            <person name="Wright S."/>
            <person name="Bruskiewich R."/>
            <person name="Bureau T."/>
            <person name="Miyao A."/>
            <person name="Hirochika H."/>
            <person name="Nishikawa T."/>
            <person name="Kadowaki K."/>
            <person name="Sugiura M."/>
            <person name="Burr B."/>
            <person name="Sasaki T."/>
        </authorList>
    </citation>
    <scope>NUCLEOTIDE SEQUENCE [LARGE SCALE GENOMIC DNA]</scope>
    <source>
        <strain evidence="3">cv. Nipponbare</strain>
    </source>
</reference>
<organism evidence="2 3">
    <name type="scientific">Oryza sativa subsp. japonica</name>
    <name type="common">Rice</name>
    <dbReference type="NCBI Taxonomy" id="39947"/>
    <lineage>
        <taxon>Eukaryota</taxon>
        <taxon>Viridiplantae</taxon>
        <taxon>Streptophyta</taxon>
        <taxon>Embryophyta</taxon>
        <taxon>Tracheophyta</taxon>
        <taxon>Spermatophyta</taxon>
        <taxon>Magnoliopsida</taxon>
        <taxon>Liliopsida</taxon>
        <taxon>Poales</taxon>
        <taxon>Poaceae</taxon>
        <taxon>BOP clade</taxon>
        <taxon>Oryzoideae</taxon>
        <taxon>Oryzeae</taxon>
        <taxon>Oryzinae</taxon>
        <taxon>Oryza</taxon>
        <taxon>Oryza sativa</taxon>
    </lineage>
</organism>
<feature type="compositionally biased region" description="Low complexity" evidence="1">
    <location>
        <begin position="68"/>
        <end position="80"/>
    </location>
</feature>
<dbReference type="PANTHER" id="PTHR47294:SF5">
    <property type="entry name" value="OS09G0408550 PROTEIN"/>
    <property type="match status" value="1"/>
</dbReference>
<reference evidence="3" key="2">
    <citation type="journal article" date="2008" name="Nucleic Acids Res.">
        <title>The rice annotation project database (RAP-DB): 2008 update.</title>
        <authorList>
            <consortium name="The rice annotation project (RAP)"/>
        </authorList>
    </citation>
    <scope>GENOME REANNOTATION</scope>
    <source>
        <strain evidence="3">cv. Nipponbare</strain>
    </source>
</reference>
<feature type="compositionally biased region" description="Gly residues" evidence="1">
    <location>
        <begin position="351"/>
        <end position="362"/>
    </location>
</feature>
<dbReference type="Gene3D" id="3.30.70.100">
    <property type="match status" value="1"/>
</dbReference>
<gene>
    <name evidence="2" type="ordered locus">Os09g0408500</name>
</gene>
<feature type="region of interest" description="Disordered" evidence="1">
    <location>
        <begin position="340"/>
        <end position="362"/>
    </location>
</feature>
<dbReference type="PANTHER" id="PTHR47294">
    <property type="entry name" value="OS08G0431150 PROTEIN"/>
    <property type="match status" value="1"/>
</dbReference>
<dbReference type="InterPro" id="IPR036163">
    <property type="entry name" value="HMA_dom_sf"/>
</dbReference>
<dbReference type="SUPFAM" id="SSF55008">
    <property type="entry name" value="HMA, heavy metal-associated domain"/>
    <property type="match status" value="1"/>
</dbReference>
<dbReference type="KEGG" id="dosa:Os09g0408500"/>
<protein>
    <submittedName>
        <fullName evidence="2">Os09g0408500 protein</fullName>
    </submittedName>
</protein>
<evidence type="ECO:0000313" key="2">
    <source>
        <dbReference type="EMBL" id="BAF25055.1"/>
    </source>
</evidence>
<dbReference type="InterPro" id="IPR006121">
    <property type="entry name" value="HMA_dom"/>
</dbReference>
<feature type="region of interest" description="Disordered" evidence="1">
    <location>
        <begin position="63"/>
        <end position="86"/>
    </location>
</feature>
<dbReference type="HOGENOM" id="CLU_167877_1_0_1"/>
<dbReference type="CDD" id="cd00371">
    <property type="entry name" value="HMA"/>
    <property type="match status" value="1"/>
</dbReference>
<name>Q0J1W0_ORYSJ</name>
<dbReference type="AlphaFoldDB" id="Q0J1W0"/>
<evidence type="ECO:0000256" key="1">
    <source>
        <dbReference type="SAM" id="MobiDB-lite"/>
    </source>
</evidence>
<accession>Q0J1W0</accession>
<dbReference type="Proteomes" id="UP000000763">
    <property type="component" value="Chromosome 9"/>
</dbReference>